<dbReference type="HOGENOM" id="CLU_1542283_0_0_1"/>
<dbReference type="PANTHER" id="PTHR36140">
    <property type="entry name" value="F-BOX DOMAIN-CONTAINING PROTEIN-RELATED"/>
    <property type="match status" value="1"/>
</dbReference>
<organism evidence="1 2">
    <name type="scientific">Leersia perrieri</name>
    <dbReference type="NCBI Taxonomy" id="77586"/>
    <lineage>
        <taxon>Eukaryota</taxon>
        <taxon>Viridiplantae</taxon>
        <taxon>Streptophyta</taxon>
        <taxon>Embryophyta</taxon>
        <taxon>Tracheophyta</taxon>
        <taxon>Spermatophyta</taxon>
        <taxon>Magnoliopsida</taxon>
        <taxon>Liliopsida</taxon>
        <taxon>Poales</taxon>
        <taxon>Poaceae</taxon>
        <taxon>BOP clade</taxon>
        <taxon>Oryzoideae</taxon>
        <taxon>Oryzeae</taxon>
        <taxon>Oryzinae</taxon>
        <taxon>Leersia</taxon>
    </lineage>
</organism>
<protein>
    <recommendedName>
        <fullName evidence="3">F-box associated domain-containing protein</fullName>
    </recommendedName>
</protein>
<reference evidence="1 2" key="1">
    <citation type="submission" date="2012-08" db="EMBL/GenBank/DDBJ databases">
        <title>Oryza genome evolution.</title>
        <authorList>
            <person name="Wing R.A."/>
        </authorList>
    </citation>
    <scope>NUCLEOTIDE SEQUENCE</scope>
</reference>
<dbReference type="AlphaFoldDB" id="A0A0D9XHY3"/>
<evidence type="ECO:0008006" key="3">
    <source>
        <dbReference type="Google" id="ProtNLM"/>
    </source>
</evidence>
<dbReference type="Gramene" id="LPERR10G02260.1">
    <property type="protein sequence ID" value="LPERR10G02260.1"/>
    <property type="gene ID" value="LPERR10G02260"/>
</dbReference>
<dbReference type="PANTHER" id="PTHR36140:SF7">
    <property type="entry name" value="F-BOX DOMAIN-CONTAINING PROTEIN"/>
    <property type="match status" value="1"/>
</dbReference>
<sequence length="174" mass="19358">MATSCSSFRLAVFNPMTGDMVVLPCLSGQDCPGSYACAILTGEDLDNHDHNFFRVLLIYSRPSFTALRCYSSNTAHWGLERRKPGRKMRQHTLQQLGHAVVVGGVAYLPLLWEAFGVRLSDPTTMDVCSVPYMEKGNLPDFRILGVSPDGKELRALCRCGEKKLVIYIPRSAFL</sequence>
<accession>A0A0D9XHY3</accession>
<proteinExistence type="predicted"/>
<dbReference type="EnsemblPlants" id="LPERR10G02260.1">
    <property type="protein sequence ID" value="LPERR10G02260.1"/>
    <property type="gene ID" value="LPERR10G02260"/>
</dbReference>
<reference evidence="1" key="3">
    <citation type="submission" date="2015-04" db="UniProtKB">
        <authorList>
            <consortium name="EnsemblPlants"/>
        </authorList>
    </citation>
    <scope>IDENTIFICATION</scope>
</reference>
<dbReference type="Proteomes" id="UP000032180">
    <property type="component" value="Chromosome 10"/>
</dbReference>
<reference evidence="2" key="2">
    <citation type="submission" date="2013-12" db="EMBL/GenBank/DDBJ databases">
        <authorList>
            <person name="Yu Y."/>
            <person name="Lee S."/>
            <person name="de Baynast K."/>
            <person name="Wissotski M."/>
            <person name="Liu L."/>
            <person name="Talag J."/>
            <person name="Goicoechea J."/>
            <person name="Angelova A."/>
            <person name="Jetty R."/>
            <person name="Kudrna D."/>
            <person name="Golser W."/>
            <person name="Rivera L."/>
            <person name="Zhang J."/>
            <person name="Wing R."/>
        </authorList>
    </citation>
    <scope>NUCLEOTIDE SEQUENCE</scope>
</reference>
<evidence type="ECO:0000313" key="1">
    <source>
        <dbReference type="EnsemblPlants" id="LPERR10G02260.1"/>
    </source>
</evidence>
<keyword evidence="2" id="KW-1185">Reference proteome</keyword>
<name>A0A0D9XHY3_9ORYZ</name>
<dbReference type="eggNOG" id="ENOG502R3F1">
    <property type="taxonomic scope" value="Eukaryota"/>
</dbReference>
<evidence type="ECO:0000313" key="2">
    <source>
        <dbReference type="Proteomes" id="UP000032180"/>
    </source>
</evidence>